<dbReference type="Pfam" id="PF10172">
    <property type="entry name" value="DDA1"/>
    <property type="match status" value="1"/>
</dbReference>
<dbReference type="Gramene" id="OPUNC03G01810.1">
    <property type="protein sequence ID" value="OPUNC03G01810.1"/>
    <property type="gene ID" value="OPUNC03G01810"/>
</dbReference>
<dbReference type="EnsemblPlants" id="OPUNC03G01810.1">
    <property type="protein sequence ID" value="OPUNC03G01810.1"/>
    <property type="gene ID" value="OPUNC03G01810"/>
</dbReference>
<dbReference type="PANTHER" id="PTHR31879:SF8">
    <property type="entry name" value="DET1- AND DDB1-ASSOCIATED PROTEIN 1"/>
    <property type="match status" value="1"/>
</dbReference>
<proteinExistence type="inferred from homology"/>
<dbReference type="GO" id="GO:0032436">
    <property type="term" value="P:positive regulation of proteasomal ubiquitin-dependent protein catabolic process"/>
    <property type="evidence" value="ECO:0007669"/>
    <property type="project" value="TreeGrafter"/>
</dbReference>
<reference evidence="4" key="1">
    <citation type="submission" date="2015-04" db="UniProtKB">
        <authorList>
            <consortium name="EnsemblPlants"/>
        </authorList>
    </citation>
    <scope>IDENTIFICATION</scope>
</reference>
<dbReference type="InterPro" id="IPR018276">
    <property type="entry name" value="DDA1_dom"/>
</dbReference>
<feature type="region of interest" description="Disordered" evidence="2">
    <location>
        <begin position="114"/>
        <end position="156"/>
    </location>
</feature>
<reference evidence="4" key="2">
    <citation type="submission" date="2018-05" db="EMBL/GenBank/DDBJ databases">
        <title>OpunRS2 (Oryza punctata Reference Sequence Version 2).</title>
        <authorList>
            <person name="Zhang J."/>
            <person name="Kudrna D."/>
            <person name="Lee S."/>
            <person name="Talag J."/>
            <person name="Welchert J."/>
            <person name="Wing R.A."/>
        </authorList>
    </citation>
    <scope>NUCLEOTIDE SEQUENCE [LARGE SCALE GENOMIC DNA]</scope>
</reference>
<dbReference type="Proteomes" id="UP000026962">
    <property type="component" value="Chromosome 3"/>
</dbReference>
<name>A0A0E0K861_ORYPU</name>
<sequence length="156" mass="16682">MGRSPKVYVDSVCSIIVLHESRVARKGWRNQERRGVAGVGDVTANSSAAMGSSLGGWPSYNPQNFSQVVPADPSAQPLNVVPATYIATHRTDPPPGQVITTDPKNILLRHFYQKSEEKLRPKRAAPDNLTPQNNGKQPRGPVAEGGGSQATASGRT</sequence>
<dbReference type="InterPro" id="IPR033575">
    <property type="entry name" value="DDA1-like"/>
</dbReference>
<evidence type="ECO:0000259" key="3">
    <source>
        <dbReference type="Pfam" id="PF10172"/>
    </source>
</evidence>
<dbReference type="eggNOG" id="KOG4816">
    <property type="taxonomic scope" value="Eukaryota"/>
</dbReference>
<comment type="similarity">
    <text evidence="1">Belongs to the DDA1 family.</text>
</comment>
<keyword evidence="5" id="KW-1185">Reference proteome</keyword>
<dbReference type="HOGENOM" id="CLU_142525_0_0_1"/>
<feature type="domain" description="DET1- and DDB1-associated protein 1" evidence="3">
    <location>
        <begin position="53"/>
        <end position="117"/>
    </location>
</feature>
<evidence type="ECO:0000256" key="2">
    <source>
        <dbReference type="SAM" id="MobiDB-lite"/>
    </source>
</evidence>
<evidence type="ECO:0000256" key="1">
    <source>
        <dbReference type="ARBA" id="ARBA00008042"/>
    </source>
</evidence>
<dbReference type="AlphaFoldDB" id="A0A0E0K861"/>
<dbReference type="PANTHER" id="PTHR31879">
    <property type="entry name" value="DET1- AND DDB1-ASSOCIATED PROTEIN 1"/>
    <property type="match status" value="1"/>
</dbReference>
<dbReference type="OMA" id="YQHAEEK"/>
<organism evidence="4">
    <name type="scientific">Oryza punctata</name>
    <name type="common">Red rice</name>
    <dbReference type="NCBI Taxonomy" id="4537"/>
    <lineage>
        <taxon>Eukaryota</taxon>
        <taxon>Viridiplantae</taxon>
        <taxon>Streptophyta</taxon>
        <taxon>Embryophyta</taxon>
        <taxon>Tracheophyta</taxon>
        <taxon>Spermatophyta</taxon>
        <taxon>Magnoliopsida</taxon>
        <taxon>Liliopsida</taxon>
        <taxon>Poales</taxon>
        <taxon>Poaceae</taxon>
        <taxon>BOP clade</taxon>
        <taxon>Oryzoideae</taxon>
        <taxon>Oryzeae</taxon>
        <taxon>Oryzinae</taxon>
        <taxon>Oryza</taxon>
    </lineage>
</organism>
<evidence type="ECO:0000313" key="5">
    <source>
        <dbReference type="Proteomes" id="UP000026962"/>
    </source>
</evidence>
<accession>A0A0E0K861</accession>
<dbReference type="GO" id="GO:0080008">
    <property type="term" value="C:Cul4-RING E3 ubiquitin ligase complex"/>
    <property type="evidence" value="ECO:0007669"/>
    <property type="project" value="TreeGrafter"/>
</dbReference>
<dbReference type="STRING" id="4537.A0A0E0K861"/>
<protein>
    <recommendedName>
        <fullName evidence="3">DET1- and DDB1-associated protein 1 domain-containing protein</fullName>
    </recommendedName>
</protein>
<evidence type="ECO:0000313" key="4">
    <source>
        <dbReference type="EnsemblPlants" id="OPUNC03G01810.1"/>
    </source>
</evidence>